<evidence type="ECO:0000256" key="4">
    <source>
        <dbReference type="ARBA" id="ARBA00023125"/>
    </source>
</evidence>
<sequence>MAKRRRDSKGRVLKKGEQELANGTYRYDYTLKNGKRCFKYAKTLEALRQKEDEIVSSHAYGLRPDADSVLLNNVADMWFALKNGLKDNTRQNYRYMYDYFVRDDLGKYKIKGIKHSDVLSYYNLLLDERGLKQNTIDNIHTVLHQVLDLAVQDGYLRANPSTNALRHIKQARNTENEKKRALTREEQDIFLNYLSRNGKYHHWYPIFYIMLNTGMRVGEITGLRWEDVDLDEGFISVNHMLVYYNHKENGCYFNIHTPKTKAGERTIPILNGVKEAFIQEEHYQREAEIECTVTIDGYTNFVFVNRFGNVHNQGTLNKAIRRITRDCNEEIIAKSKGKENATLLPRFSCHSLRHTFATRLCESGVNIKVIQDVLGHADFNTTMNVYAEATKDLKQREFKEFDRYLNDSGDEKE</sequence>
<dbReference type="Gene3D" id="1.10.150.130">
    <property type="match status" value="1"/>
</dbReference>
<dbReference type="EMBL" id="JEOB01000001">
    <property type="protein sequence ID" value="EXM40472.1"/>
    <property type="molecule type" value="Genomic_DNA"/>
</dbReference>
<dbReference type="GO" id="GO:0006310">
    <property type="term" value="P:DNA recombination"/>
    <property type="evidence" value="ECO:0007669"/>
    <property type="project" value="UniProtKB-KW"/>
</dbReference>
<dbReference type="PROSITE" id="PS51898">
    <property type="entry name" value="TYR_RECOMBINASE"/>
    <property type="match status" value="1"/>
</dbReference>
<gene>
    <name evidence="9" type="ORF">RASY3_00935</name>
</gene>
<evidence type="ECO:0000256" key="1">
    <source>
        <dbReference type="ARBA" id="ARBA00003283"/>
    </source>
</evidence>
<dbReference type="CDD" id="cd01189">
    <property type="entry name" value="INT_ICEBs1_C_like"/>
    <property type="match status" value="1"/>
</dbReference>
<dbReference type="PATRIC" id="fig|1341156.4.peg.721"/>
<dbReference type="SUPFAM" id="SSF56349">
    <property type="entry name" value="DNA breaking-rejoining enzymes"/>
    <property type="match status" value="1"/>
</dbReference>
<keyword evidence="5" id="KW-0233">DNA recombination</keyword>
<dbReference type="PANTHER" id="PTHR30349">
    <property type="entry name" value="PHAGE INTEGRASE-RELATED"/>
    <property type="match status" value="1"/>
</dbReference>
<evidence type="ECO:0000256" key="3">
    <source>
        <dbReference type="ARBA" id="ARBA00022908"/>
    </source>
</evidence>
<dbReference type="InterPro" id="IPR010998">
    <property type="entry name" value="Integrase_recombinase_N"/>
</dbReference>
<dbReference type="InterPro" id="IPR002104">
    <property type="entry name" value="Integrase_catalytic"/>
</dbReference>
<evidence type="ECO:0000256" key="5">
    <source>
        <dbReference type="ARBA" id="ARBA00023172"/>
    </source>
</evidence>
<dbReference type="InterPro" id="IPR013762">
    <property type="entry name" value="Integrase-like_cat_sf"/>
</dbReference>
<dbReference type="OrthoDB" id="9803188at2"/>
<dbReference type="InterPro" id="IPR050090">
    <property type="entry name" value="Tyrosine_recombinase_XerCD"/>
</dbReference>
<dbReference type="InterPro" id="IPR044068">
    <property type="entry name" value="CB"/>
</dbReference>
<proteinExistence type="inferred from homology"/>
<dbReference type="AlphaFoldDB" id="A0A011V4P1"/>
<evidence type="ECO:0000259" key="8">
    <source>
        <dbReference type="PROSITE" id="PS51900"/>
    </source>
</evidence>
<keyword evidence="3" id="KW-0229">DNA integration</keyword>
<dbReference type="PROSITE" id="PS51900">
    <property type="entry name" value="CB"/>
    <property type="match status" value="1"/>
</dbReference>
<dbReference type="InterPro" id="IPR011010">
    <property type="entry name" value="DNA_brk_join_enz"/>
</dbReference>
<dbReference type="Gene3D" id="1.10.443.10">
    <property type="entry name" value="Intergrase catalytic core"/>
    <property type="match status" value="1"/>
</dbReference>
<accession>A0A011V4P1</accession>
<dbReference type="Proteomes" id="UP000021369">
    <property type="component" value="Unassembled WGS sequence"/>
</dbReference>
<dbReference type="RefSeq" id="WP_037284302.1">
    <property type="nucleotide sequence ID" value="NZ_JEOB01000001.1"/>
</dbReference>
<dbReference type="Gene3D" id="3.30.160.60">
    <property type="entry name" value="Classic Zinc Finger"/>
    <property type="match status" value="1"/>
</dbReference>
<keyword evidence="4 6" id="KW-0238">DNA-binding</keyword>
<comment type="similarity">
    <text evidence="2">Belongs to the 'phage' integrase family.</text>
</comment>
<comment type="caution">
    <text evidence="9">The sequence shown here is derived from an EMBL/GenBank/DDBJ whole genome shotgun (WGS) entry which is preliminary data.</text>
</comment>
<dbReference type="InterPro" id="IPR004107">
    <property type="entry name" value="Integrase_SAM-like_N"/>
</dbReference>
<dbReference type="Pfam" id="PF00589">
    <property type="entry name" value="Phage_integrase"/>
    <property type="match status" value="1"/>
</dbReference>
<evidence type="ECO:0000313" key="9">
    <source>
        <dbReference type="EMBL" id="EXM40472.1"/>
    </source>
</evidence>
<reference evidence="9 10" key="1">
    <citation type="submission" date="2013-06" db="EMBL/GenBank/DDBJ databases">
        <title>Rumen cellulosomics: divergent fiber-degrading strategies revealed by comparative genome-wide analysis of six Ruminococcal strains.</title>
        <authorList>
            <person name="Dassa B."/>
            <person name="Borovok I."/>
            <person name="Lamed R."/>
            <person name="Flint H."/>
            <person name="Yeoman C.J."/>
            <person name="White B."/>
            <person name="Bayer E.A."/>
        </authorList>
    </citation>
    <scope>NUCLEOTIDE SEQUENCE [LARGE SCALE GENOMIC DNA]</scope>
    <source>
        <strain evidence="9 10">SY3</strain>
    </source>
</reference>
<organism evidence="9 10">
    <name type="scientific">Ruminococcus albus SY3</name>
    <dbReference type="NCBI Taxonomy" id="1341156"/>
    <lineage>
        <taxon>Bacteria</taxon>
        <taxon>Bacillati</taxon>
        <taxon>Bacillota</taxon>
        <taxon>Clostridia</taxon>
        <taxon>Eubacteriales</taxon>
        <taxon>Oscillospiraceae</taxon>
        <taxon>Ruminococcus</taxon>
    </lineage>
</organism>
<dbReference type="Pfam" id="PF02920">
    <property type="entry name" value="Integrase_DNA"/>
    <property type="match status" value="1"/>
</dbReference>
<evidence type="ECO:0000256" key="6">
    <source>
        <dbReference type="PROSITE-ProRule" id="PRU01248"/>
    </source>
</evidence>
<dbReference type="InterPro" id="IPR004191">
    <property type="entry name" value="Integrase_Tn916-type_DNA-bd_N"/>
</dbReference>
<evidence type="ECO:0000259" key="7">
    <source>
        <dbReference type="PROSITE" id="PS51898"/>
    </source>
</evidence>
<evidence type="ECO:0000313" key="10">
    <source>
        <dbReference type="Proteomes" id="UP000021369"/>
    </source>
</evidence>
<dbReference type="PANTHER" id="PTHR30349:SF64">
    <property type="entry name" value="PROPHAGE INTEGRASE INTD-RELATED"/>
    <property type="match status" value="1"/>
</dbReference>
<dbReference type="GO" id="GO:0008907">
    <property type="term" value="F:integrase activity"/>
    <property type="evidence" value="ECO:0007669"/>
    <property type="project" value="InterPro"/>
</dbReference>
<feature type="domain" description="Tyr recombinase" evidence="7">
    <location>
        <begin position="177"/>
        <end position="399"/>
    </location>
</feature>
<comment type="function">
    <text evidence="1">Site-specific tyrosine recombinase, which acts by catalyzing the cutting and rejoining of the recombining DNA molecules.</text>
</comment>
<evidence type="ECO:0000256" key="2">
    <source>
        <dbReference type="ARBA" id="ARBA00008857"/>
    </source>
</evidence>
<feature type="domain" description="Core-binding (CB)" evidence="8">
    <location>
        <begin position="69"/>
        <end position="151"/>
    </location>
</feature>
<keyword evidence="10" id="KW-1185">Reference proteome</keyword>
<protein>
    <submittedName>
        <fullName evidence="9">Integrase</fullName>
    </submittedName>
</protein>
<dbReference type="Pfam" id="PF14659">
    <property type="entry name" value="Phage_int_SAM_3"/>
    <property type="match status" value="1"/>
</dbReference>
<name>A0A011V4P1_RUMAL</name>
<dbReference type="GO" id="GO:0003677">
    <property type="term" value="F:DNA binding"/>
    <property type="evidence" value="ECO:0007669"/>
    <property type="project" value="UniProtKB-UniRule"/>
</dbReference>